<organism evidence="4 5">
    <name type="scientific">Lingula anatina</name>
    <name type="common">Brachiopod</name>
    <name type="synonym">Lingula unguis</name>
    <dbReference type="NCBI Taxonomy" id="7574"/>
    <lineage>
        <taxon>Eukaryota</taxon>
        <taxon>Metazoa</taxon>
        <taxon>Spiralia</taxon>
        <taxon>Lophotrochozoa</taxon>
        <taxon>Brachiopoda</taxon>
        <taxon>Linguliformea</taxon>
        <taxon>Lingulata</taxon>
        <taxon>Lingulida</taxon>
        <taxon>Linguloidea</taxon>
        <taxon>Lingulidae</taxon>
        <taxon>Lingula</taxon>
    </lineage>
</organism>
<dbReference type="AlphaFoldDB" id="A0A1S3HIN0"/>
<dbReference type="GO" id="GO:0005509">
    <property type="term" value="F:calcium ion binding"/>
    <property type="evidence" value="ECO:0007669"/>
    <property type="project" value="InterPro"/>
</dbReference>
<protein>
    <submittedName>
        <fullName evidence="5">EF-hand calcium-binding domain-containing protein 11</fullName>
    </submittedName>
</protein>
<dbReference type="GeneID" id="106155617"/>
<evidence type="ECO:0000259" key="3">
    <source>
        <dbReference type="PROSITE" id="PS50222"/>
    </source>
</evidence>
<dbReference type="InterPro" id="IPR018247">
    <property type="entry name" value="EF_Hand_1_Ca_BS"/>
</dbReference>
<dbReference type="RefSeq" id="XP_013385975.1">
    <property type="nucleotide sequence ID" value="XM_013530521.1"/>
</dbReference>
<dbReference type="Pfam" id="PF13833">
    <property type="entry name" value="EF-hand_8"/>
    <property type="match status" value="1"/>
</dbReference>
<proteinExistence type="predicted"/>
<gene>
    <name evidence="5" type="primary">LOC106155617</name>
</gene>
<dbReference type="FunFam" id="1.10.238.10:FF:000003">
    <property type="entry name" value="Calmodulin A"/>
    <property type="match status" value="1"/>
</dbReference>
<dbReference type="Proteomes" id="UP000085678">
    <property type="component" value="Unplaced"/>
</dbReference>
<feature type="domain" description="EF-hand" evidence="3">
    <location>
        <begin position="99"/>
        <end position="134"/>
    </location>
</feature>
<dbReference type="Gene3D" id="1.10.238.10">
    <property type="entry name" value="EF-hand"/>
    <property type="match status" value="1"/>
</dbReference>
<evidence type="ECO:0000313" key="5">
    <source>
        <dbReference type="RefSeq" id="XP_013385975.1"/>
    </source>
</evidence>
<accession>A0A1S3HIN0</accession>
<dbReference type="PANTHER" id="PTHR23050">
    <property type="entry name" value="CALCIUM BINDING PROTEIN"/>
    <property type="match status" value="1"/>
</dbReference>
<feature type="domain" description="EF-hand" evidence="3">
    <location>
        <begin position="135"/>
        <end position="170"/>
    </location>
</feature>
<dbReference type="SMART" id="SM00054">
    <property type="entry name" value="EFh"/>
    <property type="match status" value="3"/>
</dbReference>
<keyword evidence="4" id="KW-1185">Reference proteome</keyword>
<sequence length="170" mass="19829">MTSVLRSYFLSQKQSYFPRPLKETEKHVISLVFHESDAGHKGYLSREDLKVATVSLFGYKPSKYEVDKMFFRGQAEEEELVMSLDSFMEVMSNKMSAKDDDEEIRSIFMAMDFHCHGFLSLTDLKRAFSQVAPHIPDHIIHAAFREIDRDGDGRVSYKDFEFMMKFNVDD</sequence>
<evidence type="ECO:0000256" key="2">
    <source>
        <dbReference type="ARBA" id="ARBA00022837"/>
    </source>
</evidence>
<evidence type="ECO:0000256" key="1">
    <source>
        <dbReference type="ARBA" id="ARBA00022737"/>
    </source>
</evidence>
<keyword evidence="1" id="KW-0677">Repeat</keyword>
<dbReference type="InterPro" id="IPR050145">
    <property type="entry name" value="Centrin_CML-like"/>
</dbReference>
<dbReference type="InParanoid" id="A0A1S3HIN0"/>
<dbReference type="SUPFAM" id="SSF47473">
    <property type="entry name" value="EF-hand"/>
    <property type="match status" value="1"/>
</dbReference>
<dbReference type="OMA" id="DCPGVPL"/>
<dbReference type="Pfam" id="PF13499">
    <property type="entry name" value="EF-hand_7"/>
    <property type="match status" value="1"/>
</dbReference>
<dbReference type="OrthoDB" id="26525at2759"/>
<keyword evidence="2" id="KW-0106">Calcium</keyword>
<dbReference type="InterPro" id="IPR011992">
    <property type="entry name" value="EF-hand-dom_pair"/>
</dbReference>
<dbReference type="KEGG" id="lak:106155617"/>
<dbReference type="PROSITE" id="PS00018">
    <property type="entry name" value="EF_HAND_1"/>
    <property type="match status" value="1"/>
</dbReference>
<dbReference type="PROSITE" id="PS50222">
    <property type="entry name" value="EF_HAND_2"/>
    <property type="match status" value="2"/>
</dbReference>
<evidence type="ECO:0000313" key="4">
    <source>
        <dbReference type="Proteomes" id="UP000085678"/>
    </source>
</evidence>
<dbReference type="CDD" id="cd00051">
    <property type="entry name" value="EFh"/>
    <property type="match status" value="1"/>
</dbReference>
<reference evidence="5" key="1">
    <citation type="submission" date="2025-08" db="UniProtKB">
        <authorList>
            <consortium name="RefSeq"/>
        </authorList>
    </citation>
    <scope>IDENTIFICATION</scope>
    <source>
        <tissue evidence="5">Gonads</tissue>
    </source>
</reference>
<dbReference type="STRING" id="7574.A0A1S3HIN0"/>
<dbReference type="InterPro" id="IPR002048">
    <property type="entry name" value="EF_hand_dom"/>
</dbReference>
<name>A0A1S3HIN0_LINAN</name>